<keyword evidence="2" id="KW-1133">Transmembrane helix</keyword>
<accession>A0A6A5K3Q1</accession>
<dbReference type="Proteomes" id="UP000800040">
    <property type="component" value="Unassembled WGS sequence"/>
</dbReference>
<dbReference type="EMBL" id="ML975456">
    <property type="protein sequence ID" value="KAF1829257.1"/>
    <property type="molecule type" value="Genomic_DNA"/>
</dbReference>
<feature type="compositionally biased region" description="Acidic residues" evidence="1">
    <location>
        <begin position="65"/>
        <end position="75"/>
    </location>
</feature>
<reference evidence="3" key="1">
    <citation type="submission" date="2020-01" db="EMBL/GenBank/DDBJ databases">
        <authorList>
            <consortium name="DOE Joint Genome Institute"/>
            <person name="Haridas S."/>
            <person name="Albert R."/>
            <person name="Binder M."/>
            <person name="Bloem J."/>
            <person name="Labutti K."/>
            <person name="Salamov A."/>
            <person name="Andreopoulos B."/>
            <person name="Baker S.E."/>
            <person name="Barry K."/>
            <person name="Bills G."/>
            <person name="Bluhm B.H."/>
            <person name="Cannon C."/>
            <person name="Castanera R."/>
            <person name="Culley D.E."/>
            <person name="Daum C."/>
            <person name="Ezra D."/>
            <person name="Gonzalez J.B."/>
            <person name="Henrissat B."/>
            <person name="Kuo A."/>
            <person name="Liang C."/>
            <person name="Lipzen A."/>
            <person name="Lutzoni F."/>
            <person name="Magnuson J."/>
            <person name="Mondo S."/>
            <person name="Nolan M."/>
            <person name="Ohm R."/>
            <person name="Pangilinan J."/>
            <person name="Park H.-J."/>
            <person name="Ramirez L."/>
            <person name="Alfaro M."/>
            <person name="Sun H."/>
            <person name="Tritt A."/>
            <person name="Yoshinaga Y."/>
            <person name="Zwiers L.-H."/>
            <person name="Turgeon B.G."/>
            <person name="Goodwin S.B."/>
            <person name="Spatafora J.W."/>
            <person name="Crous P.W."/>
            <person name="Grigoriev I.V."/>
        </authorList>
    </citation>
    <scope>NUCLEOTIDE SEQUENCE</scope>
    <source>
        <strain evidence="3">P77</strain>
    </source>
</reference>
<evidence type="ECO:0000256" key="1">
    <source>
        <dbReference type="SAM" id="MobiDB-lite"/>
    </source>
</evidence>
<keyword evidence="4" id="KW-1185">Reference proteome</keyword>
<evidence type="ECO:0000313" key="3">
    <source>
        <dbReference type="EMBL" id="KAF1829257.1"/>
    </source>
</evidence>
<organism evidence="3 4">
    <name type="scientific">Decorospora gaudefroyi</name>
    <dbReference type="NCBI Taxonomy" id="184978"/>
    <lineage>
        <taxon>Eukaryota</taxon>
        <taxon>Fungi</taxon>
        <taxon>Dikarya</taxon>
        <taxon>Ascomycota</taxon>
        <taxon>Pezizomycotina</taxon>
        <taxon>Dothideomycetes</taxon>
        <taxon>Pleosporomycetidae</taxon>
        <taxon>Pleosporales</taxon>
        <taxon>Pleosporineae</taxon>
        <taxon>Pleosporaceae</taxon>
        <taxon>Decorospora</taxon>
    </lineage>
</organism>
<dbReference type="OrthoDB" id="415590at2759"/>
<dbReference type="AlphaFoldDB" id="A0A6A5K3Q1"/>
<keyword evidence="2" id="KW-0472">Membrane</keyword>
<evidence type="ECO:0000256" key="2">
    <source>
        <dbReference type="SAM" id="Phobius"/>
    </source>
</evidence>
<feature type="transmembrane region" description="Helical" evidence="2">
    <location>
        <begin position="114"/>
        <end position="136"/>
    </location>
</feature>
<proteinExistence type="predicted"/>
<protein>
    <submittedName>
        <fullName evidence="3">Uncharacterized protein</fullName>
    </submittedName>
</protein>
<evidence type="ECO:0000313" key="4">
    <source>
        <dbReference type="Proteomes" id="UP000800040"/>
    </source>
</evidence>
<name>A0A6A5K3Q1_9PLEO</name>
<sequence>MNYSTLESDFGPEWSDHLRTTIPSNPDLAILEQEAWKDQAQLHDRAQTEPTPVDLWVLLKQRYEESDDEETDEGDTYTSSSDGGYEEKHGALVTYEAGCYGKGEVLRVVDLDRYALDLATMVVWCVFVAVLLHGIWVHWEELRMWRGGCECQRPQLCITPVD</sequence>
<keyword evidence="2" id="KW-0812">Transmembrane</keyword>
<gene>
    <name evidence="3" type="ORF">BDW02DRAFT_177469</name>
</gene>
<feature type="region of interest" description="Disordered" evidence="1">
    <location>
        <begin position="64"/>
        <end position="85"/>
    </location>
</feature>